<dbReference type="SUPFAM" id="SSF52172">
    <property type="entry name" value="CheY-like"/>
    <property type="match status" value="1"/>
</dbReference>
<dbReference type="PROSITE" id="PS50110">
    <property type="entry name" value="RESPONSE_REGULATORY"/>
    <property type="match status" value="1"/>
</dbReference>
<dbReference type="PANTHER" id="PTHR37299:SF1">
    <property type="entry name" value="STAGE 0 SPORULATION PROTEIN A HOMOLOG"/>
    <property type="match status" value="1"/>
</dbReference>
<reference evidence="5" key="1">
    <citation type="submission" date="2016-10" db="EMBL/GenBank/DDBJ databases">
        <authorList>
            <person name="Varghese N."/>
            <person name="Submissions S."/>
        </authorList>
    </citation>
    <scope>NUCLEOTIDE SEQUENCE [LARGE SCALE GENOMIC DNA]</scope>
    <source>
        <strain evidence="5">DSM 18733</strain>
    </source>
</reference>
<keyword evidence="1" id="KW-0597">Phosphoprotein</keyword>
<evidence type="ECO:0000259" key="3">
    <source>
        <dbReference type="PROSITE" id="PS50930"/>
    </source>
</evidence>
<dbReference type="PROSITE" id="PS50930">
    <property type="entry name" value="HTH_LYTTR"/>
    <property type="match status" value="1"/>
</dbReference>
<dbReference type="EMBL" id="FOAF01000004">
    <property type="protein sequence ID" value="SEL82332.1"/>
    <property type="molecule type" value="Genomic_DNA"/>
</dbReference>
<dbReference type="STRING" id="407022.SAMN05661044_03457"/>
<evidence type="ECO:0000259" key="2">
    <source>
        <dbReference type="PROSITE" id="PS50110"/>
    </source>
</evidence>
<dbReference type="Gene3D" id="3.40.50.2300">
    <property type="match status" value="1"/>
</dbReference>
<dbReference type="Pfam" id="PF04397">
    <property type="entry name" value="LytTR"/>
    <property type="match status" value="1"/>
</dbReference>
<evidence type="ECO:0000313" key="5">
    <source>
        <dbReference type="Proteomes" id="UP000199421"/>
    </source>
</evidence>
<feature type="domain" description="HTH LytTR-type" evidence="3">
    <location>
        <begin position="150"/>
        <end position="254"/>
    </location>
</feature>
<dbReference type="InterPro" id="IPR011006">
    <property type="entry name" value="CheY-like_superfamily"/>
</dbReference>
<dbReference type="InterPro" id="IPR007492">
    <property type="entry name" value="LytTR_DNA-bd_dom"/>
</dbReference>
<organism evidence="4 5">
    <name type="scientific">Olivibacter domesticus</name>
    <name type="common">Pseudosphingobacterium domesticum</name>
    <dbReference type="NCBI Taxonomy" id="407022"/>
    <lineage>
        <taxon>Bacteria</taxon>
        <taxon>Pseudomonadati</taxon>
        <taxon>Bacteroidota</taxon>
        <taxon>Sphingobacteriia</taxon>
        <taxon>Sphingobacteriales</taxon>
        <taxon>Sphingobacteriaceae</taxon>
        <taxon>Olivibacter</taxon>
    </lineage>
</organism>
<dbReference type="RefSeq" id="WP_093326599.1">
    <property type="nucleotide sequence ID" value="NZ_FOAF01000004.1"/>
</dbReference>
<proteinExistence type="predicted"/>
<protein>
    <submittedName>
        <fullName evidence="4">Two component transcriptional regulator, LytTR family</fullName>
    </submittedName>
</protein>
<dbReference type="Gene3D" id="2.40.50.1020">
    <property type="entry name" value="LytTr DNA-binding domain"/>
    <property type="match status" value="1"/>
</dbReference>
<dbReference type="InterPro" id="IPR001789">
    <property type="entry name" value="Sig_transdc_resp-reg_receiver"/>
</dbReference>
<gene>
    <name evidence="4" type="ORF">SAMN05661044_03457</name>
</gene>
<dbReference type="PANTHER" id="PTHR37299">
    <property type="entry name" value="TRANSCRIPTIONAL REGULATOR-RELATED"/>
    <property type="match status" value="1"/>
</dbReference>
<evidence type="ECO:0000256" key="1">
    <source>
        <dbReference type="PROSITE-ProRule" id="PRU00169"/>
    </source>
</evidence>
<dbReference type="GO" id="GO:0000156">
    <property type="term" value="F:phosphorelay response regulator activity"/>
    <property type="evidence" value="ECO:0007669"/>
    <property type="project" value="InterPro"/>
</dbReference>
<feature type="domain" description="Response regulatory" evidence="2">
    <location>
        <begin position="7"/>
        <end position="121"/>
    </location>
</feature>
<dbReference type="GO" id="GO:0003677">
    <property type="term" value="F:DNA binding"/>
    <property type="evidence" value="ECO:0007669"/>
    <property type="project" value="InterPro"/>
</dbReference>
<dbReference type="SMART" id="SM00850">
    <property type="entry name" value="LytTR"/>
    <property type="match status" value="1"/>
</dbReference>
<dbReference type="Pfam" id="PF00072">
    <property type="entry name" value="Response_reg"/>
    <property type="match status" value="1"/>
</dbReference>
<dbReference type="Proteomes" id="UP000199421">
    <property type="component" value="Unassembled WGS sequence"/>
</dbReference>
<dbReference type="InterPro" id="IPR046947">
    <property type="entry name" value="LytR-like"/>
</dbReference>
<evidence type="ECO:0000313" key="4">
    <source>
        <dbReference type="EMBL" id="SEL82332.1"/>
    </source>
</evidence>
<dbReference type="SMART" id="SM00448">
    <property type="entry name" value="REC"/>
    <property type="match status" value="1"/>
</dbReference>
<accession>A0A1H7TBT9</accession>
<feature type="modified residue" description="4-aspartylphosphate" evidence="1">
    <location>
        <position position="58"/>
    </location>
</feature>
<dbReference type="OrthoDB" id="9787344at2"/>
<sequence length="254" mass="29405">MSSEPIVCLLLEDDHASIFIIENVIKEFFPAISLITCKSIEEARSVFYAKKPSLLLLDINLPDGLSFDWLRELSINERTFSVIFTTAYSQYAIEAFKFSALDFLLKPFTQNELIIAVNKALKEVDDRNYRMQLETLFYNLHTEKVIDKKIVLKMVDEIRIIDTMDILAVEADNSYSTFHLKGGEKLTVSQAIKEYDQQLRTNGFMRVHQSYLVHLRYINSFKKKNNILILKEGLSIPVSLKKKSLVLAYLQHLK</sequence>
<keyword evidence="5" id="KW-1185">Reference proteome</keyword>
<dbReference type="AlphaFoldDB" id="A0A1H7TBT9"/>
<name>A0A1H7TBT9_OLID1</name>